<comment type="caution">
    <text evidence="1">The sequence shown here is derived from an EMBL/GenBank/DDBJ whole genome shotgun (WGS) entry which is preliminary data.</text>
</comment>
<dbReference type="AlphaFoldDB" id="A0AAE1D2Y5"/>
<organism evidence="1 2">
    <name type="scientific">Elysia crispata</name>
    <name type="common">lettuce slug</name>
    <dbReference type="NCBI Taxonomy" id="231223"/>
    <lineage>
        <taxon>Eukaryota</taxon>
        <taxon>Metazoa</taxon>
        <taxon>Spiralia</taxon>
        <taxon>Lophotrochozoa</taxon>
        <taxon>Mollusca</taxon>
        <taxon>Gastropoda</taxon>
        <taxon>Heterobranchia</taxon>
        <taxon>Euthyneura</taxon>
        <taxon>Panpulmonata</taxon>
        <taxon>Sacoglossa</taxon>
        <taxon>Placobranchoidea</taxon>
        <taxon>Plakobranchidae</taxon>
        <taxon>Elysia</taxon>
    </lineage>
</organism>
<protein>
    <submittedName>
        <fullName evidence="1">Uncharacterized protein</fullName>
    </submittedName>
</protein>
<reference evidence="1" key="1">
    <citation type="journal article" date="2023" name="G3 (Bethesda)">
        <title>A reference genome for the long-term kleptoplast-retaining sea slug Elysia crispata morphotype clarki.</title>
        <authorList>
            <person name="Eastman K.E."/>
            <person name="Pendleton A.L."/>
            <person name="Shaikh M.A."/>
            <person name="Suttiyut T."/>
            <person name="Ogas R."/>
            <person name="Tomko P."/>
            <person name="Gavelis G."/>
            <person name="Widhalm J.R."/>
            <person name="Wisecaver J.H."/>
        </authorList>
    </citation>
    <scope>NUCLEOTIDE SEQUENCE</scope>
    <source>
        <strain evidence="1">ECLA1</strain>
    </source>
</reference>
<dbReference type="Proteomes" id="UP001283361">
    <property type="component" value="Unassembled WGS sequence"/>
</dbReference>
<evidence type="ECO:0000313" key="1">
    <source>
        <dbReference type="EMBL" id="KAK3754537.1"/>
    </source>
</evidence>
<keyword evidence="2" id="KW-1185">Reference proteome</keyword>
<dbReference type="EMBL" id="JAWDGP010005662">
    <property type="protein sequence ID" value="KAK3754537.1"/>
    <property type="molecule type" value="Genomic_DNA"/>
</dbReference>
<accession>A0AAE1D2Y5</accession>
<proteinExistence type="predicted"/>
<name>A0AAE1D2Y5_9GAST</name>
<gene>
    <name evidence="1" type="ORF">RRG08_016726</name>
</gene>
<evidence type="ECO:0000313" key="2">
    <source>
        <dbReference type="Proteomes" id="UP001283361"/>
    </source>
</evidence>
<sequence length="107" mass="12287">MMCPRKIMCFPKHLRIQSLGFLILLLLTAYSEWACPWLSIFPNAKLVFVSQVWYLEAITLELVPHNQAQSRNVAQEQNEVNNTQGQHLVGTLPIFTSLRESIEMGED</sequence>